<dbReference type="RefSeq" id="WP_379857708.1">
    <property type="nucleotide sequence ID" value="NZ_JBHZQA010000004.1"/>
</dbReference>
<accession>A0ABW6HMZ7</accession>
<evidence type="ECO:0000313" key="1">
    <source>
        <dbReference type="EMBL" id="MFE3847897.1"/>
    </source>
</evidence>
<dbReference type="Proteomes" id="UP001600039">
    <property type="component" value="Unassembled WGS sequence"/>
</dbReference>
<sequence length="124" mass="14227">MKKIAFIIVLFMFLKPLLPVLEYAVNYEYISKVLCVNKAKPAMHCNGKCHLMKELVKASNTEKPLSSDKKGTTPILDVLIFEEIRSFEILSFCFGTKEKINPYYSNLYFHLNSASVFHPPTFIS</sequence>
<keyword evidence="2" id="KW-1185">Reference proteome</keyword>
<dbReference type="EMBL" id="JBHZQA010000004">
    <property type="protein sequence ID" value="MFE3847897.1"/>
    <property type="molecule type" value="Genomic_DNA"/>
</dbReference>
<reference evidence="1 2" key="1">
    <citation type="submission" date="2024-06" db="EMBL/GenBank/DDBJ databases">
        <title>Flavobacterium spp. isolated from glacier.</title>
        <authorList>
            <person name="Han D."/>
        </authorList>
    </citation>
    <scope>NUCLEOTIDE SEQUENCE [LARGE SCALE GENOMIC DNA]</scope>
    <source>
        <strain evidence="1 2">LB3P45</strain>
    </source>
</reference>
<organism evidence="1 2">
    <name type="scientific">Flavobacterium fructosi</name>
    <dbReference type="NCBI Taxonomy" id="3230416"/>
    <lineage>
        <taxon>Bacteria</taxon>
        <taxon>Pseudomonadati</taxon>
        <taxon>Bacteroidota</taxon>
        <taxon>Flavobacteriia</taxon>
        <taxon>Flavobacteriales</taxon>
        <taxon>Flavobacteriaceae</taxon>
        <taxon>Flavobacterium</taxon>
    </lineage>
</organism>
<gene>
    <name evidence="1" type="ORF">ACFX5D_07975</name>
</gene>
<proteinExistence type="predicted"/>
<evidence type="ECO:0000313" key="2">
    <source>
        <dbReference type="Proteomes" id="UP001600039"/>
    </source>
</evidence>
<comment type="caution">
    <text evidence="1">The sequence shown here is derived from an EMBL/GenBank/DDBJ whole genome shotgun (WGS) entry which is preliminary data.</text>
</comment>
<name>A0ABW6HMZ7_9FLAO</name>
<protein>
    <submittedName>
        <fullName evidence="1">Uncharacterized protein</fullName>
    </submittedName>
</protein>